<dbReference type="OrthoDB" id="6372431at2759"/>
<keyword evidence="7" id="KW-0812">Transmembrane</keyword>
<evidence type="ECO:0000256" key="2">
    <source>
        <dbReference type="ARBA" id="ARBA00022801"/>
    </source>
</evidence>
<evidence type="ECO:0000256" key="4">
    <source>
        <dbReference type="PIRSR" id="PIRSR600407-2"/>
    </source>
</evidence>
<evidence type="ECO:0000256" key="3">
    <source>
        <dbReference type="PIRSR" id="PIRSR600407-1"/>
    </source>
</evidence>
<dbReference type="GO" id="GO:0045134">
    <property type="term" value="F:UDP phosphatase activity"/>
    <property type="evidence" value="ECO:0007669"/>
    <property type="project" value="TreeGrafter"/>
</dbReference>
<feature type="compositionally biased region" description="Gly residues" evidence="6">
    <location>
        <begin position="757"/>
        <end position="771"/>
    </location>
</feature>
<protein>
    <submittedName>
        <fullName evidence="8">Nucleoside phosphatase family-domain-containing protein</fullName>
    </submittedName>
</protein>
<accession>A0A6A6P5A3</accession>
<dbReference type="EMBL" id="MU001676">
    <property type="protein sequence ID" value="KAF2458932.1"/>
    <property type="molecule type" value="Genomic_DNA"/>
</dbReference>
<evidence type="ECO:0000256" key="6">
    <source>
        <dbReference type="SAM" id="MobiDB-lite"/>
    </source>
</evidence>
<name>A0A6A6P5A3_9PEZI</name>
<dbReference type="Pfam" id="PF01150">
    <property type="entry name" value="GDA1_CD39"/>
    <property type="match status" value="1"/>
</dbReference>
<proteinExistence type="inferred from homology"/>
<dbReference type="GO" id="GO:0006256">
    <property type="term" value="P:UDP catabolic process"/>
    <property type="evidence" value="ECO:0007669"/>
    <property type="project" value="TreeGrafter"/>
</dbReference>
<feature type="region of interest" description="Disordered" evidence="6">
    <location>
        <begin position="619"/>
        <end position="689"/>
    </location>
</feature>
<dbReference type="PANTHER" id="PTHR11782:SF121">
    <property type="entry name" value="NUCLEOSIDE-DIPHOSPHATASE MIG-23"/>
    <property type="match status" value="1"/>
</dbReference>
<feature type="transmembrane region" description="Helical" evidence="7">
    <location>
        <begin position="513"/>
        <end position="532"/>
    </location>
</feature>
<dbReference type="CDD" id="cd24039">
    <property type="entry name" value="ASKHA_NBD_YND1-like"/>
    <property type="match status" value="1"/>
</dbReference>
<dbReference type="InterPro" id="IPR000407">
    <property type="entry name" value="GDA1_CD39_NTPase"/>
</dbReference>
<feature type="region of interest" description="Disordered" evidence="6">
    <location>
        <begin position="757"/>
        <end position="820"/>
    </location>
</feature>
<dbReference type="GO" id="GO:0004382">
    <property type="term" value="F:GDP phosphatase activity"/>
    <property type="evidence" value="ECO:0007669"/>
    <property type="project" value="TreeGrafter"/>
</dbReference>
<dbReference type="AlphaFoldDB" id="A0A6A6P5A3"/>
<dbReference type="Gene3D" id="3.30.420.40">
    <property type="match status" value="1"/>
</dbReference>
<dbReference type="GO" id="GO:0046036">
    <property type="term" value="P:CTP metabolic process"/>
    <property type="evidence" value="ECO:0007669"/>
    <property type="project" value="TreeGrafter"/>
</dbReference>
<keyword evidence="2 5" id="KW-0378">Hydrolase</keyword>
<dbReference type="GO" id="GO:0016020">
    <property type="term" value="C:membrane"/>
    <property type="evidence" value="ECO:0007669"/>
    <property type="project" value="TreeGrafter"/>
</dbReference>
<comment type="similarity">
    <text evidence="1 5">Belongs to the GDA1/CD39 NTPase family.</text>
</comment>
<dbReference type="GO" id="GO:0017111">
    <property type="term" value="F:ribonucleoside triphosphate phosphatase activity"/>
    <property type="evidence" value="ECO:0007669"/>
    <property type="project" value="TreeGrafter"/>
</dbReference>
<dbReference type="GO" id="GO:0005794">
    <property type="term" value="C:Golgi apparatus"/>
    <property type="evidence" value="ECO:0007669"/>
    <property type="project" value="TreeGrafter"/>
</dbReference>
<dbReference type="PROSITE" id="PS01238">
    <property type="entry name" value="GDA1_CD39_NTPASE"/>
    <property type="match status" value="1"/>
</dbReference>
<reference evidence="8" key="1">
    <citation type="journal article" date="2020" name="Stud. Mycol.">
        <title>101 Dothideomycetes genomes: a test case for predicting lifestyles and emergence of pathogens.</title>
        <authorList>
            <person name="Haridas S."/>
            <person name="Albert R."/>
            <person name="Binder M."/>
            <person name="Bloem J."/>
            <person name="Labutti K."/>
            <person name="Salamov A."/>
            <person name="Andreopoulos B."/>
            <person name="Baker S."/>
            <person name="Barry K."/>
            <person name="Bills G."/>
            <person name="Bluhm B."/>
            <person name="Cannon C."/>
            <person name="Castanera R."/>
            <person name="Culley D."/>
            <person name="Daum C."/>
            <person name="Ezra D."/>
            <person name="Gonzalez J."/>
            <person name="Henrissat B."/>
            <person name="Kuo A."/>
            <person name="Liang C."/>
            <person name="Lipzen A."/>
            <person name="Lutzoni F."/>
            <person name="Magnuson J."/>
            <person name="Mondo S."/>
            <person name="Nolan M."/>
            <person name="Ohm R."/>
            <person name="Pangilinan J."/>
            <person name="Park H.-J."/>
            <person name="Ramirez L."/>
            <person name="Alfaro M."/>
            <person name="Sun H."/>
            <person name="Tritt A."/>
            <person name="Yoshinaga Y."/>
            <person name="Zwiers L.-H."/>
            <person name="Turgeon B."/>
            <person name="Goodwin S."/>
            <person name="Spatafora J."/>
            <person name="Crous P."/>
            <person name="Grigoriev I."/>
        </authorList>
    </citation>
    <scope>NUCLEOTIDE SEQUENCE</scope>
    <source>
        <strain evidence="8">ATCC 16933</strain>
    </source>
</reference>
<dbReference type="Proteomes" id="UP000799766">
    <property type="component" value="Unassembled WGS sequence"/>
</dbReference>
<evidence type="ECO:0000313" key="8">
    <source>
        <dbReference type="EMBL" id="KAF2458932.1"/>
    </source>
</evidence>
<keyword evidence="7" id="KW-0472">Membrane</keyword>
<sequence>MGKWNYGVILDAGSSGTRVHIYKWLKPAKARATASSDELRMLPQLETKKHWTKKVHPDHLRPLFEHALDNIPSDEVENTPLFLLATAGMRLLPQVQRETLLEQICSYAQHHTNFQLPDCDLHIQVIKGETEGLYGWIAANYLLGGFDQPEEHDHGKGHHTYGFLDMGGASAQIAFVPNATEIERHANDLTLLRMRTIGGTPMEYHVFVTTWLEFGVHEARRRYIEALREQLGHSTIELPDPCLPEGVNVTLTGEPIEPGSSEVSENEPYMNGQGNFEQCLAQTYPLLDKDAPCPDAPCLLKGVHVPAIDFDVNHFVGVSEYWHTTHEIFEMGHKDMAYDFHTYQERVNAFCSQRWDTILDGVENGDYGKKVDEETALEVCFKASWLINVLHEGIGVPRVGLEELEGGHNGTKAVLDSARQKGFLDPFQAVNKIDGVELSWTLGKMVLYASSQIPAADDVSTLDVGFGSNPVDDPGALPADFQFAGGAGHASSNMDAVLDDWHDALFADSPRRIPGLLLFLAILLLACFLLCGRDRRKAVYRRLRAPGSRLGLGAGARARRRNHYANYHRLGGGGGGGGSNGGAGAVAAIGHSTLSSLRGKLFGASPSLGSGAAYERLESGAGVGGGRARSPSSFELPDMPDDDGNDASDSSEGGSGGGGSASGWSGDESRVGRTSGWATPQLRLGAPGGGTGVDVVVGGGSPAGGGAKGGAGGAGGVYGGGGAGGGGGGPGMQGVGLGLVGSGLLFGGSGGGGATGGGGGGVVGGGGGGGNTVQRGGLASRTESRERLAPAGVGVGRSRQGSPARIRSPGVMRAGKEWLD</sequence>
<keyword evidence="4" id="KW-0067">ATP-binding</keyword>
<evidence type="ECO:0000313" key="9">
    <source>
        <dbReference type="Proteomes" id="UP000799766"/>
    </source>
</evidence>
<keyword evidence="7" id="KW-1133">Transmembrane helix</keyword>
<keyword evidence="9" id="KW-1185">Reference proteome</keyword>
<gene>
    <name evidence="8" type="ORF">BDY21DRAFT_420239</name>
</gene>
<organism evidence="8 9">
    <name type="scientific">Lineolata rhizophorae</name>
    <dbReference type="NCBI Taxonomy" id="578093"/>
    <lineage>
        <taxon>Eukaryota</taxon>
        <taxon>Fungi</taxon>
        <taxon>Dikarya</taxon>
        <taxon>Ascomycota</taxon>
        <taxon>Pezizomycotina</taxon>
        <taxon>Dothideomycetes</taxon>
        <taxon>Dothideomycetes incertae sedis</taxon>
        <taxon>Lineolatales</taxon>
        <taxon>Lineolataceae</taxon>
        <taxon>Lineolata</taxon>
    </lineage>
</organism>
<keyword evidence="4" id="KW-0547">Nucleotide-binding</keyword>
<evidence type="ECO:0000256" key="5">
    <source>
        <dbReference type="RuleBase" id="RU003833"/>
    </source>
</evidence>
<dbReference type="PANTHER" id="PTHR11782">
    <property type="entry name" value="ADENOSINE/GUANOSINE DIPHOSPHATASE"/>
    <property type="match status" value="1"/>
</dbReference>
<feature type="active site" description="Proton acceptor" evidence="3">
    <location>
        <position position="131"/>
    </location>
</feature>
<evidence type="ECO:0000256" key="7">
    <source>
        <dbReference type="SAM" id="Phobius"/>
    </source>
</evidence>
<evidence type="ECO:0000256" key="1">
    <source>
        <dbReference type="ARBA" id="ARBA00009283"/>
    </source>
</evidence>
<feature type="binding site" evidence="4">
    <location>
        <begin position="168"/>
        <end position="172"/>
    </location>
    <ligand>
        <name>ATP</name>
        <dbReference type="ChEBI" id="CHEBI:30616"/>
    </ligand>
</feature>
<dbReference type="GO" id="GO:0005524">
    <property type="term" value="F:ATP binding"/>
    <property type="evidence" value="ECO:0007669"/>
    <property type="project" value="UniProtKB-KW"/>
</dbReference>
<dbReference type="Gene3D" id="3.30.420.150">
    <property type="entry name" value="Exopolyphosphatase. Domain 2"/>
    <property type="match status" value="1"/>
</dbReference>